<dbReference type="GO" id="GO:0005634">
    <property type="term" value="C:nucleus"/>
    <property type="evidence" value="ECO:0007669"/>
    <property type="project" value="UniProtKB-SubCell"/>
</dbReference>
<dbReference type="SMART" id="SM00185">
    <property type="entry name" value="ARM"/>
    <property type="match status" value="10"/>
</dbReference>
<keyword evidence="4" id="KW-0963">Cytoplasm</keyword>
<dbReference type="InterPro" id="IPR016024">
    <property type="entry name" value="ARM-type_fold"/>
</dbReference>
<dbReference type="STRING" id="69004.A0A182QUM3"/>
<accession>A0A182QUM3</accession>
<dbReference type="InterPro" id="IPR000225">
    <property type="entry name" value="Armadillo"/>
</dbReference>
<dbReference type="Proteomes" id="UP000075886">
    <property type="component" value="Unassembled WGS sequence"/>
</dbReference>
<dbReference type="Pfam" id="PF02985">
    <property type="entry name" value="HEAT"/>
    <property type="match status" value="1"/>
</dbReference>
<dbReference type="AlphaFoldDB" id="A0A182QUM3"/>
<dbReference type="SUPFAM" id="SSF48371">
    <property type="entry name" value="ARM repeat"/>
    <property type="match status" value="1"/>
</dbReference>
<dbReference type="GO" id="GO:0005737">
    <property type="term" value="C:cytoplasm"/>
    <property type="evidence" value="ECO:0007669"/>
    <property type="project" value="UniProtKB-SubCell"/>
</dbReference>
<evidence type="ECO:0000313" key="8">
    <source>
        <dbReference type="Proteomes" id="UP000075886"/>
    </source>
</evidence>
<sequence>MRVFWIAVFPPLTVRETRDKIIIRSGCRQTRVLHLPPASFRRQLPVTGSPTRQRSMQFPARAAAPHTEMEPFTCFTDVENSRSYIDELYSEDDQKCLGAIIHLRNAVIGSNKKKGSIISQGIVPRLIALLCNAGKLLQLRIEAGIVLGSLAKGTESQVHSLMRFNIVEVLITIIFDPATDERLMETCLGALQTIVQYPFAPLDLLYSDINNIKRLIRKCLVVWGGKERAANQQLTPIYASHFAEIASPGSSFACQTYVVNIFVPLCHSSHQQKNLCQADVIPFLARLMTFDKTALQVPALKCLAAMCFTNKSVSNIVHATYHAGQSILDILTVLLSRTRDVQVQLSASRCLTYLHRAGSLPAEDYRIVYKTLPCLARLCSDEFEEDTRATAAETLAYLAEIDSELQRLAAISNHLIASLANLVKCPSVLSRQGAFRCFASLAANDEEIRKRIIEMDGLMEEVLSGLKDCCPEVRLSAVRCLHSLSRSVQLLRTTFQDHSVWRPLMDLLSGDPSLELQTVVTSTICNLLLEFSPAKEPMLESGAVEMLCELTKHPDPALRLNGSWALMNMAFQAEQHVKTKIINTLGTDRIFQLLGDRDERVIMKTLGLLRNLLSNTLHIETIMSEHSSEVLRAVSLVLDDPHPPEVKEQAIIIIGNITAGARDEDYVLQDEKIVKKIRDFLVANDNKLQMGAIFVVRNLLDKSGRQHILRQWGFLENLEQLLHMTPQHSQFYEEIRDEILRFDYSEDH</sequence>
<evidence type="ECO:0000256" key="4">
    <source>
        <dbReference type="ARBA" id="ARBA00022490"/>
    </source>
</evidence>
<evidence type="ECO:0000256" key="6">
    <source>
        <dbReference type="ARBA" id="ARBA00023242"/>
    </source>
</evidence>
<evidence type="ECO:0000256" key="2">
    <source>
        <dbReference type="ARBA" id="ARBA00004496"/>
    </source>
</evidence>
<name>A0A182QUM3_9DIPT</name>
<dbReference type="InterPro" id="IPR038739">
    <property type="entry name" value="ARMC8/Vid28"/>
</dbReference>
<dbReference type="EMBL" id="AXCN02000483">
    <property type="status" value="NOT_ANNOTATED_CDS"/>
    <property type="molecule type" value="Genomic_DNA"/>
</dbReference>
<dbReference type="PANTHER" id="PTHR15651:SF7">
    <property type="entry name" value="ARMADILLO REPEAT-CONTAINING PROTEIN 8"/>
    <property type="match status" value="1"/>
</dbReference>
<protein>
    <recommendedName>
        <fullName evidence="3">Armadillo repeat-containing protein 8</fullName>
    </recommendedName>
</protein>
<keyword evidence="5" id="KW-0677">Repeat</keyword>
<reference evidence="8" key="1">
    <citation type="submission" date="2014-01" db="EMBL/GenBank/DDBJ databases">
        <title>The Genome Sequence of Anopheles farauti FAR1 (V2).</title>
        <authorList>
            <consortium name="The Broad Institute Genomics Platform"/>
            <person name="Neafsey D.E."/>
            <person name="Besansky N."/>
            <person name="Howell P."/>
            <person name="Walton C."/>
            <person name="Young S.K."/>
            <person name="Zeng Q."/>
            <person name="Gargeya S."/>
            <person name="Fitzgerald M."/>
            <person name="Haas B."/>
            <person name="Abouelleil A."/>
            <person name="Allen A.W."/>
            <person name="Alvarado L."/>
            <person name="Arachchi H.M."/>
            <person name="Berlin A.M."/>
            <person name="Chapman S.B."/>
            <person name="Gainer-Dewar J."/>
            <person name="Goldberg J."/>
            <person name="Griggs A."/>
            <person name="Gujja S."/>
            <person name="Hansen M."/>
            <person name="Howarth C."/>
            <person name="Imamovic A."/>
            <person name="Ireland A."/>
            <person name="Larimer J."/>
            <person name="McCowan C."/>
            <person name="Murphy C."/>
            <person name="Pearson M."/>
            <person name="Poon T.W."/>
            <person name="Priest M."/>
            <person name="Roberts A."/>
            <person name="Saif S."/>
            <person name="Shea T."/>
            <person name="Sisk P."/>
            <person name="Sykes S."/>
            <person name="Wortman J."/>
            <person name="Nusbaum C."/>
            <person name="Birren B."/>
        </authorList>
    </citation>
    <scope>NUCLEOTIDE SEQUENCE [LARGE SCALE GENOMIC DNA]</scope>
    <source>
        <strain evidence="8">FAR1</strain>
    </source>
</reference>
<dbReference type="GO" id="GO:0034657">
    <property type="term" value="C:GID complex"/>
    <property type="evidence" value="ECO:0007669"/>
    <property type="project" value="TreeGrafter"/>
</dbReference>
<dbReference type="PANTHER" id="PTHR15651">
    <property type="entry name" value="ARMADILLO REPEAT-CONTAINING PROTEIN 8"/>
    <property type="match status" value="1"/>
</dbReference>
<dbReference type="GO" id="GO:0043161">
    <property type="term" value="P:proteasome-mediated ubiquitin-dependent protein catabolic process"/>
    <property type="evidence" value="ECO:0007669"/>
    <property type="project" value="TreeGrafter"/>
</dbReference>
<proteinExistence type="predicted"/>
<organism evidence="7 8">
    <name type="scientific">Anopheles farauti</name>
    <dbReference type="NCBI Taxonomy" id="69004"/>
    <lineage>
        <taxon>Eukaryota</taxon>
        <taxon>Metazoa</taxon>
        <taxon>Ecdysozoa</taxon>
        <taxon>Arthropoda</taxon>
        <taxon>Hexapoda</taxon>
        <taxon>Insecta</taxon>
        <taxon>Pterygota</taxon>
        <taxon>Neoptera</taxon>
        <taxon>Endopterygota</taxon>
        <taxon>Diptera</taxon>
        <taxon>Nematocera</taxon>
        <taxon>Culicoidea</taxon>
        <taxon>Culicidae</taxon>
        <taxon>Anophelinae</taxon>
        <taxon>Anopheles</taxon>
    </lineage>
</organism>
<evidence type="ECO:0000313" key="7">
    <source>
        <dbReference type="EnsemblMetazoa" id="AFAF017199-PA"/>
    </source>
</evidence>
<dbReference type="EnsemblMetazoa" id="AFAF017199-RA">
    <property type="protein sequence ID" value="AFAF017199-PA"/>
    <property type="gene ID" value="AFAF017199"/>
</dbReference>
<keyword evidence="8" id="KW-1185">Reference proteome</keyword>
<evidence type="ECO:0000256" key="1">
    <source>
        <dbReference type="ARBA" id="ARBA00004123"/>
    </source>
</evidence>
<comment type="subcellular location">
    <subcellularLocation>
        <location evidence="2">Cytoplasm</location>
    </subcellularLocation>
    <subcellularLocation>
        <location evidence="1">Nucleus</location>
    </subcellularLocation>
</comment>
<dbReference type="InterPro" id="IPR011989">
    <property type="entry name" value="ARM-like"/>
</dbReference>
<dbReference type="Gene3D" id="1.25.10.10">
    <property type="entry name" value="Leucine-rich Repeat Variant"/>
    <property type="match status" value="2"/>
</dbReference>
<dbReference type="InterPro" id="IPR000357">
    <property type="entry name" value="HEAT"/>
</dbReference>
<evidence type="ECO:0000256" key="5">
    <source>
        <dbReference type="ARBA" id="ARBA00022737"/>
    </source>
</evidence>
<evidence type="ECO:0000256" key="3">
    <source>
        <dbReference type="ARBA" id="ARBA00013746"/>
    </source>
</evidence>
<reference evidence="7" key="2">
    <citation type="submission" date="2020-05" db="UniProtKB">
        <authorList>
            <consortium name="EnsemblMetazoa"/>
        </authorList>
    </citation>
    <scope>IDENTIFICATION</scope>
    <source>
        <strain evidence="7">FAR1</strain>
    </source>
</reference>
<dbReference type="VEuPathDB" id="VectorBase:AFAF017199"/>
<keyword evidence="6" id="KW-0539">Nucleus</keyword>